<accession>A0AB39KQ91</accession>
<name>A0AB39KQ91_9CAUL</name>
<keyword evidence="1" id="KW-0732">Signal</keyword>
<evidence type="ECO:0008006" key="3">
    <source>
        <dbReference type="Google" id="ProtNLM"/>
    </source>
</evidence>
<sequence>MSLIAAALALALQAQAAPNPNDWWDAKIQRPAPELEPLAGRRLEGGENLPTVQNGVDPLLYRLWGLQPLENQILEPGEVIIEFWRRPALRVRQVVARITVRRDGKAFIQARAGLGCCAPEIARRVDINARLPSSEPFRELATLPTWDTPSRVAVLDGKGSIASLCLDGVSWDVTLLTHERSRHLRRACDGAEIGQIVGILTPLLAAVRGRDPRIDVLLPRGVDLEADRRAYEAHIAAGGRLEGFKVP</sequence>
<evidence type="ECO:0000313" key="2">
    <source>
        <dbReference type="EMBL" id="XDO96025.1"/>
    </source>
</evidence>
<feature type="signal peptide" evidence="1">
    <location>
        <begin position="1"/>
        <end position="16"/>
    </location>
</feature>
<reference evidence="2" key="1">
    <citation type="submission" date="2024-06" db="EMBL/GenBank/DDBJ databases">
        <title>Caulobacter inopinatus, sp. nov.</title>
        <authorList>
            <person name="Donachie S.P."/>
        </authorList>
    </citation>
    <scope>NUCLEOTIDE SEQUENCE</scope>
    <source>
        <strain evidence="2">73W</strain>
    </source>
</reference>
<protein>
    <recommendedName>
        <fullName evidence="3">Quinoprotein dehydrogenase-associated SoxYZ-like carrier</fullName>
    </recommendedName>
</protein>
<organism evidence="2">
    <name type="scientific">Caulobacter sp. 73W</name>
    <dbReference type="NCBI Taxonomy" id="3161137"/>
    <lineage>
        <taxon>Bacteria</taxon>
        <taxon>Pseudomonadati</taxon>
        <taxon>Pseudomonadota</taxon>
        <taxon>Alphaproteobacteria</taxon>
        <taxon>Caulobacterales</taxon>
        <taxon>Caulobacteraceae</taxon>
        <taxon>Caulobacter</taxon>
    </lineage>
</organism>
<proteinExistence type="predicted"/>
<gene>
    <name evidence="2" type="ORF">ABOZ73_14665</name>
</gene>
<dbReference type="EMBL" id="CP158375">
    <property type="protein sequence ID" value="XDO96025.1"/>
    <property type="molecule type" value="Genomic_DNA"/>
</dbReference>
<dbReference type="AlphaFoldDB" id="A0AB39KQ91"/>
<evidence type="ECO:0000256" key="1">
    <source>
        <dbReference type="SAM" id="SignalP"/>
    </source>
</evidence>
<dbReference type="RefSeq" id="WP_369058881.1">
    <property type="nucleotide sequence ID" value="NZ_CP158375.1"/>
</dbReference>
<feature type="chain" id="PRO_5044259475" description="Quinoprotein dehydrogenase-associated SoxYZ-like carrier" evidence="1">
    <location>
        <begin position="17"/>
        <end position="247"/>
    </location>
</feature>